<sequence>MRYEVLMEKTTFILCKRLETLYAANFG</sequence>
<dbReference type="EMBL" id="JABFAE010000002">
    <property type="protein sequence ID" value="MBA0823069.1"/>
    <property type="molecule type" value="Genomic_DNA"/>
</dbReference>
<protein>
    <submittedName>
        <fullName evidence="1">Uncharacterized protein</fullName>
    </submittedName>
</protein>
<proteinExistence type="predicted"/>
<organism evidence="1 2">
    <name type="scientific">Gossypium armourianum</name>
    <dbReference type="NCBI Taxonomy" id="34283"/>
    <lineage>
        <taxon>Eukaryota</taxon>
        <taxon>Viridiplantae</taxon>
        <taxon>Streptophyta</taxon>
        <taxon>Embryophyta</taxon>
        <taxon>Tracheophyta</taxon>
        <taxon>Spermatophyta</taxon>
        <taxon>Magnoliopsida</taxon>
        <taxon>eudicotyledons</taxon>
        <taxon>Gunneridae</taxon>
        <taxon>Pentapetalae</taxon>
        <taxon>rosids</taxon>
        <taxon>malvids</taxon>
        <taxon>Malvales</taxon>
        <taxon>Malvaceae</taxon>
        <taxon>Malvoideae</taxon>
        <taxon>Gossypium</taxon>
    </lineage>
</organism>
<keyword evidence="2" id="KW-1185">Reference proteome</keyword>
<evidence type="ECO:0000313" key="2">
    <source>
        <dbReference type="Proteomes" id="UP000593575"/>
    </source>
</evidence>
<dbReference type="AlphaFoldDB" id="A0A7J9ILR4"/>
<reference evidence="1 2" key="1">
    <citation type="journal article" date="2019" name="Genome Biol. Evol.">
        <title>Insights into the evolution of the New World diploid cottons (Gossypium, subgenus Houzingenia) based on genome sequencing.</title>
        <authorList>
            <person name="Grover C.E."/>
            <person name="Arick M.A. 2nd"/>
            <person name="Thrash A."/>
            <person name="Conover J.L."/>
            <person name="Sanders W.S."/>
            <person name="Peterson D.G."/>
            <person name="Frelichowski J.E."/>
            <person name="Scheffler J.A."/>
            <person name="Scheffler B.E."/>
            <person name="Wendel J.F."/>
        </authorList>
    </citation>
    <scope>NUCLEOTIDE SEQUENCE [LARGE SCALE GENOMIC DNA]</scope>
    <source>
        <strain evidence="1">6</strain>
        <tissue evidence="1">Leaf</tissue>
    </source>
</reference>
<dbReference type="Proteomes" id="UP000593575">
    <property type="component" value="Unassembled WGS sequence"/>
</dbReference>
<comment type="caution">
    <text evidence="1">The sequence shown here is derived from an EMBL/GenBank/DDBJ whole genome shotgun (WGS) entry which is preliminary data.</text>
</comment>
<name>A0A7J9ILR4_9ROSI</name>
<evidence type="ECO:0000313" key="1">
    <source>
        <dbReference type="EMBL" id="MBA0823069.1"/>
    </source>
</evidence>
<accession>A0A7J9ILR4</accession>
<gene>
    <name evidence="1" type="ORF">Goarm_019827</name>
</gene>